<organism evidence="2 3">
    <name type="scientific">Carnegiea gigantea</name>
    <dbReference type="NCBI Taxonomy" id="171969"/>
    <lineage>
        <taxon>Eukaryota</taxon>
        <taxon>Viridiplantae</taxon>
        <taxon>Streptophyta</taxon>
        <taxon>Embryophyta</taxon>
        <taxon>Tracheophyta</taxon>
        <taxon>Spermatophyta</taxon>
        <taxon>Magnoliopsida</taxon>
        <taxon>eudicotyledons</taxon>
        <taxon>Gunneridae</taxon>
        <taxon>Pentapetalae</taxon>
        <taxon>Caryophyllales</taxon>
        <taxon>Cactineae</taxon>
        <taxon>Cactaceae</taxon>
        <taxon>Cactoideae</taxon>
        <taxon>Echinocereeae</taxon>
        <taxon>Carnegiea</taxon>
    </lineage>
</organism>
<dbReference type="InterPro" id="IPR058055">
    <property type="entry name" value="PA-PLA1"/>
</dbReference>
<gene>
    <name evidence="2" type="ORF">Cgig2_026697</name>
</gene>
<protein>
    <recommendedName>
        <fullName evidence="1">DDHD domain-containing protein</fullName>
    </recommendedName>
</protein>
<dbReference type="Pfam" id="PF02862">
    <property type="entry name" value="DDHD"/>
    <property type="match status" value="1"/>
</dbReference>
<dbReference type="PANTHER" id="PTHR23509:SF10">
    <property type="entry name" value="LD21067P"/>
    <property type="match status" value="1"/>
</dbReference>
<reference evidence="2" key="1">
    <citation type="submission" date="2022-04" db="EMBL/GenBank/DDBJ databases">
        <title>Carnegiea gigantea Genome sequencing and assembly v2.</title>
        <authorList>
            <person name="Copetti D."/>
            <person name="Sanderson M.J."/>
            <person name="Burquez A."/>
            <person name="Wojciechowski M.F."/>
        </authorList>
    </citation>
    <scope>NUCLEOTIDE SEQUENCE</scope>
    <source>
        <strain evidence="2">SGP5-SGP5p</strain>
        <tissue evidence="2">Aerial part</tissue>
    </source>
</reference>
<feature type="domain" description="DDHD" evidence="1">
    <location>
        <begin position="1"/>
        <end position="199"/>
    </location>
</feature>
<dbReference type="GO" id="GO:0046872">
    <property type="term" value="F:metal ion binding"/>
    <property type="evidence" value="ECO:0007669"/>
    <property type="project" value="InterPro"/>
</dbReference>
<dbReference type="SMART" id="SM01127">
    <property type="entry name" value="DDHD"/>
    <property type="match status" value="1"/>
</dbReference>
<sequence length="255" mass="29448">MELPTLAMVAMRNPKQFPQNIRYLVVISGIRRVEPLVCKEYVSKRPVVVPYHKGGKRLHIALQVRLSENNYCLVSCHCWPHYLTLPTVSGLVELQDFAEDLVARSQLIKNHLNSAKVKVLTICQSGKEGPEEDIEKDTEEVRSYGSYIMEQLTGSKDGRIDHVLQDKTFQHPYISAIKSHTNYWRDHDTALFILKHLYRNIPEEPEQPKAQPKAYSSRYKDDLGNLEEQLPLTLSDDNLIRSFSKKTRKSDKTSW</sequence>
<dbReference type="OrthoDB" id="431378at2759"/>
<dbReference type="EMBL" id="JAKOGI010000887">
    <property type="protein sequence ID" value="KAJ8429517.1"/>
    <property type="molecule type" value="Genomic_DNA"/>
</dbReference>
<dbReference type="Proteomes" id="UP001153076">
    <property type="component" value="Unassembled WGS sequence"/>
</dbReference>
<proteinExistence type="predicted"/>
<dbReference type="GO" id="GO:0004620">
    <property type="term" value="F:phospholipase activity"/>
    <property type="evidence" value="ECO:0007669"/>
    <property type="project" value="TreeGrafter"/>
</dbReference>
<name>A0A9Q1JR58_9CARY</name>
<keyword evidence="3" id="KW-1185">Reference proteome</keyword>
<comment type="caution">
    <text evidence="2">The sequence shown here is derived from an EMBL/GenBank/DDBJ whole genome shotgun (WGS) entry which is preliminary data.</text>
</comment>
<dbReference type="GO" id="GO:0005737">
    <property type="term" value="C:cytoplasm"/>
    <property type="evidence" value="ECO:0007669"/>
    <property type="project" value="TreeGrafter"/>
</dbReference>
<dbReference type="AlphaFoldDB" id="A0A9Q1JR58"/>
<evidence type="ECO:0000259" key="1">
    <source>
        <dbReference type="PROSITE" id="PS51043"/>
    </source>
</evidence>
<dbReference type="InterPro" id="IPR004177">
    <property type="entry name" value="DDHD_dom"/>
</dbReference>
<accession>A0A9Q1JR58</accession>
<evidence type="ECO:0000313" key="2">
    <source>
        <dbReference type="EMBL" id="KAJ8429517.1"/>
    </source>
</evidence>
<dbReference type="PANTHER" id="PTHR23509">
    <property type="entry name" value="PA-PL1 PHOSPHOLIPASE FAMILY"/>
    <property type="match status" value="1"/>
</dbReference>
<dbReference type="PROSITE" id="PS51043">
    <property type="entry name" value="DDHD"/>
    <property type="match status" value="1"/>
</dbReference>
<evidence type="ECO:0000313" key="3">
    <source>
        <dbReference type="Proteomes" id="UP001153076"/>
    </source>
</evidence>